<feature type="compositionally biased region" description="Low complexity" evidence="1">
    <location>
        <begin position="832"/>
        <end position="843"/>
    </location>
</feature>
<dbReference type="Proteomes" id="UP000324222">
    <property type="component" value="Unassembled WGS sequence"/>
</dbReference>
<feature type="compositionally biased region" description="Low complexity" evidence="1">
    <location>
        <begin position="770"/>
        <end position="781"/>
    </location>
</feature>
<dbReference type="AlphaFoldDB" id="A0A5B7E6W6"/>
<protein>
    <submittedName>
        <fullName evidence="2">Uncharacterized protein</fullName>
    </submittedName>
</protein>
<sequence>MNMKTRHGTQGIDCYPLHQYIHPSFLILSYVFSHPRYVIPYHLPCSQPMCHLLTHSRILPPTQPPPILVLCIITPLLLLLTASKPLRSRQTGSSSPLRAARPSPLVLSVVLSIPCSPSCVSLFTSFPLFISRLGRIYWLTGSECKQTRCLPLVTKTIVIKLNPDKSSIRISNNTLHGGELQSSVPDELFFPHQQQNLLYIDPTFQTFLRDVTTYWAGGHLYTPGAEDSSNASRSVLLGATTTPQGQGPLWLPWGGAWGAHSGAAPQQNQQHQQQQATTPGDPSGVATGVGSTENNPNEDTRAQVTGVLLRPFLPRGLENRLGLRRQHPPGPQSRRPLSDPGVVLQLPRYPPAFTEAYLPPMAYQEAFPRYMWGPPPPYSQPTSSENLAMQMSPHHHPNSPTSPQGLHGLMAQALRSSPAHRPATLADLMHGPASPTSNTLSSPSDDSEIMSSPSQNQRVTRGRHKGSPGDQGGTLGGSSSLPSRHRSRRLPIGHVKSLGDVNEHKHDEPLEVLFCDGKDITPLDKFQSQADVPRDAYRSKHIKSISDPKVVYTTGKNEQESELYFADVSSCISVRQDGDEMLYYSEPTSSASQNTPSPTDKEGLDATVNHTYEQVREKDDDSSHHASDDTMIVHTSSSDHSLAAETENTYSVVSPLTDMSSTSPMITDTDAYSCYTPTTSGPSPSSPSQRDNTPSTPQTTYNHNLSLHSIRQLHPLHPLHPLHHIRHIHPSGRSHLNDNESIPPQLSDCPEGELETEHCYETLPGCTDDPAASTGSPTSTSEPCQEGTTHSADASDLNGNVTLTEAVVHMGPSVMDGSVSGSQTSRASRANLSLPLRRVLSSSNTNTEETAEDSPTQDSEMVPVDQNRSSGGRRGATGGGERLSYHSSEPNTPAERRIHSVQDLLFTLKSVNV</sequence>
<evidence type="ECO:0000313" key="2">
    <source>
        <dbReference type="EMBL" id="MPC28933.1"/>
    </source>
</evidence>
<feature type="compositionally biased region" description="Low complexity" evidence="1">
    <location>
        <begin position="253"/>
        <end position="275"/>
    </location>
</feature>
<name>A0A5B7E6W6_PORTR</name>
<feature type="region of interest" description="Disordered" evidence="1">
    <location>
        <begin position="728"/>
        <end position="798"/>
    </location>
</feature>
<reference evidence="2 3" key="1">
    <citation type="submission" date="2019-05" db="EMBL/GenBank/DDBJ databases">
        <title>Another draft genome of Portunus trituberculatus and its Hox gene families provides insights of decapod evolution.</title>
        <authorList>
            <person name="Jeong J.-H."/>
            <person name="Song I."/>
            <person name="Kim S."/>
            <person name="Choi T."/>
            <person name="Kim D."/>
            <person name="Ryu S."/>
            <person name="Kim W."/>
        </authorList>
    </citation>
    <scope>NUCLEOTIDE SEQUENCE [LARGE SCALE GENOMIC DNA]</scope>
    <source>
        <tissue evidence="2">Muscle</tissue>
    </source>
</reference>
<feature type="compositionally biased region" description="Low complexity" evidence="1">
    <location>
        <begin position="441"/>
        <end position="454"/>
    </location>
</feature>
<feature type="region of interest" description="Disordered" evidence="1">
    <location>
        <begin position="321"/>
        <end position="342"/>
    </location>
</feature>
<feature type="region of interest" description="Disordered" evidence="1">
    <location>
        <begin position="425"/>
        <end position="503"/>
    </location>
</feature>
<feature type="region of interest" description="Disordered" evidence="1">
    <location>
        <begin position="660"/>
        <end position="702"/>
    </location>
</feature>
<feature type="region of interest" description="Disordered" evidence="1">
    <location>
        <begin position="253"/>
        <end position="301"/>
    </location>
</feature>
<dbReference type="OrthoDB" id="8194427at2759"/>
<evidence type="ECO:0000256" key="1">
    <source>
        <dbReference type="SAM" id="MobiDB-lite"/>
    </source>
</evidence>
<accession>A0A5B7E6W6</accession>
<feature type="compositionally biased region" description="Polar residues" evidence="1">
    <location>
        <begin position="782"/>
        <end position="798"/>
    </location>
</feature>
<gene>
    <name evidence="2" type="ORF">E2C01_022149</name>
</gene>
<proteinExistence type="predicted"/>
<feature type="compositionally biased region" description="Gly residues" evidence="1">
    <location>
        <begin position="872"/>
        <end position="881"/>
    </location>
</feature>
<feature type="compositionally biased region" description="Polar residues" evidence="1">
    <location>
        <begin position="844"/>
        <end position="859"/>
    </location>
</feature>
<evidence type="ECO:0000313" key="3">
    <source>
        <dbReference type="Proteomes" id="UP000324222"/>
    </source>
</evidence>
<feature type="region of interest" description="Disordered" evidence="1">
    <location>
        <begin position="812"/>
        <end position="896"/>
    </location>
</feature>
<feature type="compositionally biased region" description="Polar residues" evidence="1">
    <location>
        <begin position="689"/>
        <end position="702"/>
    </location>
</feature>
<comment type="caution">
    <text evidence="2">The sequence shown here is derived from an EMBL/GenBank/DDBJ whole genome shotgun (WGS) entry which is preliminary data.</text>
</comment>
<feature type="region of interest" description="Disordered" evidence="1">
    <location>
        <begin position="378"/>
        <end position="406"/>
    </location>
</feature>
<keyword evidence="3" id="KW-1185">Reference proteome</keyword>
<feature type="compositionally biased region" description="Polar residues" evidence="1">
    <location>
        <begin position="819"/>
        <end position="831"/>
    </location>
</feature>
<organism evidence="2 3">
    <name type="scientific">Portunus trituberculatus</name>
    <name type="common">Swimming crab</name>
    <name type="synonym">Neptunus trituberculatus</name>
    <dbReference type="NCBI Taxonomy" id="210409"/>
    <lineage>
        <taxon>Eukaryota</taxon>
        <taxon>Metazoa</taxon>
        <taxon>Ecdysozoa</taxon>
        <taxon>Arthropoda</taxon>
        <taxon>Crustacea</taxon>
        <taxon>Multicrustacea</taxon>
        <taxon>Malacostraca</taxon>
        <taxon>Eumalacostraca</taxon>
        <taxon>Eucarida</taxon>
        <taxon>Decapoda</taxon>
        <taxon>Pleocyemata</taxon>
        <taxon>Brachyura</taxon>
        <taxon>Eubrachyura</taxon>
        <taxon>Portunoidea</taxon>
        <taxon>Portunidae</taxon>
        <taxon>Portuninae</taxon>
        <taxon>Portunus</taxon>
    </lineage>
</organism>
<feature type="compositionally biased region" description="Low complexity" evidence="1">
    <location>
        <begin position="676"/>
        <end position="688"/>
    </location>
</feature>
<feature type="compositionally biased region" description="Polar residues" evidence="1">
    <location>
        <begin position="380"/>
        <end position="389"/>
    </location>
</feature>
<dbReference type="EMBL" id="VSRR010001990">
    <property type="protein sequence ID" value="MPC28933.1"/>
    <property type="molecule type" value="Genomic_DNA"/>
</dbReference>